<evidence type="ECO:0000256" key="1">
    <source>
        <dbReference type="SAM" id="MobiDB-lite"/>
    </source>
</evidence>
<reference evidence="2" key="1">
    <citation type="submission" date="2020-05" db="UniProtKB">
        <authorList>
            <consortium name="EnsemblMetazoa"/>
        </authorList>
    </citation>
    <scope>IDENTIFICATION</scope>
    <source>
        <strain evidence="2">TTRI</strain>
    </source>
</reference>
<name>A0A1A9VAX9_GLOAU</name>
<sequence>MDGGTEMDGASPSSIVSGTMRPFVSGKKNVSTKPTPAHAAYTVGGIMGEYKAKSLVTNGAIIEPLRPMQEHKPRPVVRTKVGNISPAYKYAFGKVIDAPKRPIIAKTTTVVGFKIVMQAITKNPQVLIPFDIIIVGRRPKYLVIKTHAIVPGTPNMPLMNIFKNISPLNVDIN</sequence>
<dbReference type="AlphaFoldDB" id="A0A1A9VAX9"/>
<evidence type="ECO:0000313" key="3">
    <source>
        <dbReference type="Proteomes" id="UP000078200"/>
    </source>
</evidence>
<keyword evidence="3" id="KW-1185">Reference proteome</keyword>
<dbReference type="EnsemblMetazoa" id="GAUT031438-RA">
    <property type="protein sequence ID" value="GAUT031438-PA"/>
    <property type="gene ID" value="GAUT031438"/>
</dbReference>
<organism evidence="2 3">
    <name type="scientific">Glossina austeni</name>
    <name type="common">Savannah tsetse fly</name>
    <dbReference type="NCBI Taxonomy" id="7395"/>
    <lineage>
        <taxon>Eukaryota</taxon>
        <taxon>Metazoa</taxon>
        <taxon>Ecdysozoa</taxon>
        <taxon>Arthropoda</taxon>
        <taxon>Hexapoda</taxon>
        <taxon>Insecta</taxon>
        <taxon>Pterygota</taxon>
        <taxon>Neoptera</taxon>
        <taxon>Endopterygota</taxon>
        <taxon>Diptera</taxon>
        <taxon>Brachycera</taxon>
        <taxon>Muscomorpha</taxon>
        <taxon>Hippoboscoidea</taxon>
        <taxon>Glossinidae</taxon>
        <taxon>Glossina</taxon>
    </lineage>
</organism>
<dbReference type="VEuPathDB" id="VectorBase:GAUT031438"/>
<accession>A0A1A9VAX9</accession>
<proteinExistence type="predicted"/>
<protein>
    <submittedName>
        <fullName evidence="2">Uncharacterized protein</fullName>
    </submittedName>
</protein>
<dbReference type="Proteomes" id="UP000078200">
    <property type="component" value="Unassembled WGS sequence"/>
</dbReference>
<evidence type="ECO:0000313" key="2">
    <source>
        <dbReference type="EnsemblMetazoa" id="GAUT031438-PA"/>
    </source>
</evidence>
<feature type="region of interest" description="Disordered" evidence="1">
    <location>
        <begin position="1"/>
        <end position="31"/>
    </location>
</feature>